<evidence type="ECO:0000313" key="4">
    <source>
        <dbReference type="Proteomes" id="UP000186804"/>
    </source>
</evidence>
<dbReference type="AlphaFoldDB" id="A0A1J4MUN3"/>
<accession>A0A1J4MUN3</accession>
<evidence type="ECO:0000256" key="1">
    <source>
        <dbReference type="SAM" id="Coils"/>
    </source>
</evidence>
<evidence type="ECO:0000313" key="3">
    <source>
        <dbReference type="EMBL" id="OII77896.1"/>
    </source>
</evidence>
<protein>
    <submittedName>
        <fullName evidence="3">Uncharacterized protein</fullName>
    </submittedName>
</protein>
<dbReference type="RefSeq" id="XP_067069742.1">
    <property type="nucleotide sequence ID" value="XM_067214075.1"/>
</dbReference>
<dbReference type="EMBL" id="LRBS01000017">
    <property type="protein sequence ID" value="OII77896.1"/>
    <property type="molecule type" value="Genomic_DNA"/>
</dbReference>
<dbReference type="VEuPathDB" id="CryptoDB:cand_038520"/>
<keyword evidence="1" id="KW-0175">Coiled coil</keyword>
<sequence length="246" mass="29695">MLKILLLYIYWLYYIFKVIPNYDTIEILCSSKLYLRTNNKIENYISENPIDQQKSLNESLIISNNFTKDSYIQNNGKNIKPSIKISLEELSMESLNAEHNFLSHKIKQLNTQYQILNSELAGINSKFHNKEVPDEQKEILYERIDEIEKSINSIISNIDKEVSKLLWFYFEIYDRILLDKKYMNHKYILSCRNNKNKIYELNLKMYRELYSHLCFEWEQSMCYLLPKNIECMKLQDMITIIKQYIE</sequence>
<dbReference type="OrthoDB" id="10304329at2759"/>
<evidence type="ECO:0000256" key="2">
    <source>
        <dbReference type="SAM" id="SignalP"/>
    </source>
</evidence>
<name>A0A1J4MUN3_9CRYT</name>
<keyword evidence="2" id="KW-0732">Signal</keyword>
<keyword evidence="4" id="KW-1185">Reference proteome</keyword>
<feature type="signal peptide" evidence="2">
    <location>
        <begin position="1"/>
        <end position="20"/>
    </location>
</feature>
<gene>
    <name evidence="3" type="ORF">cand_038520</name>
</gene>
<organism evidence="3 4">
    <name type="scientific">Cryptosporidium andersoni</name>
    <dbReference type="NCBI Taxonomy" id="117008"/>
    <lineage>
        <taxon>Eukaryota</taxon>
        <taxon>Sar</taxon>
        <taxon>Alveolata</taxon>
        <taxon>Apicomplexa</taxon>
        <taxon>Conoidasida</taxon>
        <taxon>Coccidia</taxon>
        <taxon>Eucoccidiorida</taxon>
        <taxon>Eimeriorina</taxon>
        <taxon>Cryptosporidiidae</taxon>
        <taxon>Cryptosporidium</taxon>
    </lineage>
</organism>
<dbReference type="GeneID" id="92368036"/>
<comment type="caution">
    <text evidence="3">The sequence shown here is derived from an EMBL/GenBank/DDBJ whole genome shotgun (WGS) entry which is preliminary data.</text>
</comment>
<reference evidence="3 4" key="1">
    <citation type="submission" date="2016-10" db="EMBL/GenBank/DDBJ databases">
        <title>Reductive evolution of mitochondrial metabolism and differential evolution of invasion-related proteins in Cryptosporidium.</title>
        <authorList>
            <person name="Liu S."/>
            <person name="Roellig D.M."/>
            <person name="Guo Y."/>
            <person name="Li N."/>
            <person name="Frace M.A."/>
            <person name="Tang K."/>
            <person name="Zhang L."/>
            <person name="Feng Y."/>
            <person name="Xiao L."/>
        </authorList>
    </citation>
    <scope>NUCLEOTIDE SEQUENCE [LARGE SCALE GENOMIC DNA]</scope>
    <source>
        <strain evidence="3">30847</strain>
    </source>
</reference>
<feature type="coiled-coil region" evidence="1">
    <location>
        <begin position="92"/>
        <end position="126"/>
    </location>
</feature>
<proteinExistence type="predicted"/>
<dbReference type="Proteomes" id="UP000186804">
    <property type="component" value="Unassembled WGS sequence"/>
</dbReference>
<feature type="chain" id="PRO_5012610954" evidence="2">
    <location>
        <begin position="21"/>
        <end position="246"/>
    </location>
</feature>